<organism evidence="1 2">
    <name type="scientific">Lacinutrix neustonica</name>
    <dbReference type="NCBI Taxonomy" id="2980107"/>
    <lineage>
        <taxon>Bacteria</taxon>
        <taxon>Pseudomonadati</taxon>
        <taxon>Bacteroidota</taxon>
        <taxon>Flavobacteriia</taxon>
        <taxon>Flavobacteriales</taxon>
        <taxon>Flavobacteriaceae</taxon>
        <taxon>Lacinutrix</taxon>
    </lineage>
</organism>
<reference evidence="1" key="1">
    <citation type="submission" date="2022-11" db="EMBL/GenBank/DDBJ databases">
        <title>Lacinutrix neustonica HL-RS19T sp. nov., isolated from the surface microlayer sample of brackish Lake Shihwa.</title>
        <authorList>
            <person name="Choi J.Y."/>
            <person name="Hwang C.Y."/>
        </authorList>
    </citation>
    <scope>NUCLEOTIDE SEQUENCE</scope>
    <source>
        <strain evidence="1">HL-RS19</strain>
    </source>
</reference>
<sequence length="136" mass="16054">MSLLKTKLIPSVFRIIGLLMQGSLKKTKDSFHGPLEVIFSSPSIKFYAKRKKTIDEKIKGIQITYLFRESDSYFLLYNNVFYAIDSRKDLRKIFPDLRKDIKKESKENEKKFNEDDEGLYLYLIHFIAFKLNTNNA</sequence>
<dbReference type="Proteomes" id="UP001164705">
    <property type="component" value="Chromosome"/>
</dbReference>
<name>A0A9E8SEQ1_9FLAO</name>
<dbReference type="RefSeq" id="WP_267677151.1">
    <property type="nucleotide sequence ID" value="NZ_CP113088.1"/>
</dbReference>
<dbReference type="EMBL" id="CP113088">
    <property type="protein sequence ID" value="WAC02554.1"/>
    <property type="molecule type" value="Genomic_DNA"/>
</dbReference>
<evidence type="ECO:0000313" key="1">
    <source>
        <dbReference type="EMBL" id="WAC02554.1"/>
    </source>
</evidence>
<dbReference type="KEGG" id="lnu:N7U66_02305"/>
<accession>A0A9E8SEQ1</accession>
<proteinExistence type="predicted"/>
<protein>
    <submittedName>
        <fullName evidence="1">Uncharacterized protein</fullName>
    </submittedName>
</protein>
<keyword evidence="2" id="KW-1185">Reference proteome</keyword>
<gene>
    <name evidence="1" type="ORF">N7U66_02305</name>
</gene>
<dbReference type="AlphaFoldDB" id="A0A9E8SEQ1"/>
<evidence type="ECO:0000313" key="2">
    <source>
        <dbReference type="Proteomes" id="UP001164705"/>
    </source>
</evidence>